<protein>
    <submittedName>
        <fullName evidence="3">Bacterial sugar transferase</fullName>
        <ecNumber evidence="3">2.4.1.-</ecNumber>
    </submittedName>
</protein>
<organism evidence="3 4">
    <name type="scientific">Roseburia inulinivorans DSM 16841</name>
    <dbReference type="NCBI Taxonomy" id="622312"/>
    <lineage>
        <taxon>Bacteria</taxon>
        <taxon>Bacillati</taxon>
        <taxon>Bacillota</taxon>
        <taxon>Clostridia</taxon>
        <taxon>Lachnospirales</taxon>
        <taxon>Lachnospiraceae</taxon>
        <taxon>Roseburia</taxon>
    </lineage>
</organism>
<dbReference type="PANTHER" id="PTHR30576">
    <property type="entry name" value="COLANIC BIOSYNTHESIS UDP-GLUCOSE LIPID CARRIER TRANSFERASE"/>
    <property type="match status" value="1"/>
</dbReference>
<dbReference type="GO" id="GO:0016757">
    <property type="term" value="F:glycosyltransferase activity"/>
    <property type="evidence" value="ECO:0007669"/>
    <property type="project" value="UniProtKB-KW"/>
</dbReference>
<dbReference type="Proteomes" id="UP000003561">
    <property type="component" value="Unassembled WGS sequence"/>
</dbReference>
<dbReference type="eggNOG" id="COG2148">
    <property type="taxonomic scope" value="Bacteria"/>
</dbReference>
<gene>
    <name evidence="3" type="ORF">ROSEINA2194_02590</name>
</gene>
<feature type="domain" description="Bacterial sugar transferase" evidence="2">
    <location>
        <begin position="21"/>
        <end position="199"/>
    </location>
</feature>
<dbReference type="EMBL" id="ACFY01000096">
    <property type="protein sequence ID" value="EEG93623.1"/>
    <property type="molecule type" value="Genomic_DNA"/>
</dbReference>
<evidence type="ECO:0000256" key="1">
    <source>
        <dbReference type="ARBA" id="ARBA00006464"/>
    </source>
</evidence>
<name>C0FV19_9FIRM</name>
<evidence type="ECO:0000259" key="2">
    <source>
        <dbReference type="Pfam" id="PF02397"/>
    </source>
</evidence>
<proteinExistence type="inferred from homology"/>
<dbReference type="PANTHER" id="PTHR30576:SF10">
    <property type="entry name" value="SLL5057 PROTEIN"/>
    <property type="match status" value="1"/>
</dbReference>
<reference evidence="3 4" key="2">
    <citation type="submission" date="2009-03" db="EMBL/GenBank/DDBJ databases">
        <title>Draft genome sequence of Roseburia inulinivorans (DSM 16841).</title>
        <authorList>
            <person name="Sudarsanam P."/>
            <person name="Ley R."/>
            <person name="Guruge J."/>
            <person name="Turnbaugh P.J."/>
            <person name="Mahowald M."/>
            <person name="Liep D."/>
            <person name="Gordon J."/>
        </authorList>
    </citation>
    <scope>NUCLEOTIDE SEQUENCE [LARGE SCALE GENOMIC DNA]</scope>
    <source>
        <strain evidence="3 4">DSM 16841</strain>
    </source>
</reference>
<dbReference type="EC" id="2.4.1.-" evidence="3"/>
<comment type="caution">
    <text evidence="3">The sequence shown here is derived from an EMBL/GenBank/DDBJ whole genome shotgun (WGS) entry which is preliminary data.</text>
</comment>
<dbReference type="Pfam" id="PF02397">
    <property type="entry name" value="Bac_transf"/>
    <property type="match status" value="1"/>
</dbReference>
<evidence type="ECO:0000313" key="3">
    <source>
        <dbReference type="EMBL" id="EEG93623.1"/>
    </source>
</evidence>
<accession>C0FV19</accession>
<keyword evidence="3" id="KW-0328">Glycosyltransferase</keyword>
<comment type="similarity">
    <text evidence="1">Belongs to the bacterial sugar transferase family.</text>
</comment>
<reference evidence="3 4" key="1">
    <citation type="submission" date="2009-02" db="EMBL/GenBank/DDBJ databases">
        <authorList>
            <person name="Fulton L."/>
            <person name="Clifton S."/>
            <person name="Fulton B."/>
            <person name="Xu J."/>
            <person name="Minx P."/>
            <person name="Pepin K.H."/>
            <person name="Johnson M."/>
            <person name="Bhonagiri V."/>
            <person name="Nash W.E."/>
            <person name="Mardis E.R."/>
            <person name="Wilson R.K."/>
        </authorList>
    </citation>
    <scope>NUCLEOTIDE SEQUENCE [LARGE SCALE GENOMIC DNA]</scope>
    <source>
        <strain evidence="3 4">DSM 16841</strain>
    </source>
</reference>
<evidence type="ECO:0000313" key="4">
    <source>
        <dbReference type="Proteomes" id="UP000003561"/>
    </source>
</evidence>
<keyword evidence="3" id="KW-0808">Transferase</keyword>
<dbReference type="InterPro" id="IPR003362">
    <property type="entry name" value="Bact_transf"/>
</dbReference>
<sequence>MKGIKKMRQFTMSQKLYMGVKRIIDILLSAMALILLSWLFLILCIAIKIDSRGPILFKQKRVGIHKTHFMIYKFRTMRIDTPKDMPTHMLADPEQYITRVGKFLRKSSLDELPQIINILMGKMSIVGPRPALWNQYDLIEERDKYGANDVMPGLTGWAQINGRDELEIDVKAKLDGEYVKKFGFIMDLKCFFGTITAVLSHKGVVEGGTGEMHK</sequence>
<dbReference type="GO" id="GO:0016780">
    <property type="term" value="F:phosphotransferase activity, for other substituted phosphate groups"/>
    <property type="evidence" value="ECO:0007669"/>
    <property type="project" value="TreeGrafter"/>
</dbReference>
<dbReference type="AlphaFoldDB" id="C0FV19"/>